<protein>
    <submittedName>
        <fullName evidence="1">Uncharacterized protein</fullName>
    </submittedName>
</protein>
<evidence type="ECO:0000313" key="1">
    <source>
        <dbReference type="EMBL" id="GBO99088.1"/>
    </source>
</evidence>
<accession>A0A4C1SA66</accession>
<dbReference type="AlphaFoldDB" id="A0A4C1SA66"/>
<keyword evidence="2" id="KW-1185">Reference proteome</keyword>
<comment type="caution">
    <text evidence="1">The sequence shown here is derived from an EMBL/GenBank/DDBJ whole genome shotgun (WGS) entry which is preliminary data.</text>
</comment>
<gene>
    <name evidence="1" type="ORF">EVAR_7050_1</name>
</gene>
<evidence type="ECO:0000313" key="2">
    <source>
        <dbReference type="Proteomes" id="UP000299102"/>
    </source>
</evidence>
<proteinExistence type="predicted"/>
<dbReference type="EMBL" id="BGZK01003240">
    <property type="protein sequence ID" value="GBO99088.1"/>
    <property type="molecule type" value="Genomic_DNA"/>
</dbReference>
<organism evidence="1 2">
    <name type="scientific">Eumeta variegata</name>
    <name type="common">Bagworm moth</name>
    <name type="synonym">Eumeta japonica</name>
    <dbReference type="NCBI Taxonomy" id="151549"/>
    <lineage>
        <taxon>Eukaryota</taxon>
        <taxon>Metazoa</taxon>
        <taxon>Ecdysozoa</taxon>
        <taxon>Arthropoda</taxon>
        <taxon>Hexapoda</taxon>
        <taxon>Insecta</taxon>
        <taxon>Pterygota</taxon>
        <taxon>Neoptera</taxon>
        <taxon>Endopterygota</taxon>
        <taxon>Lepidoptera</taxon>
        <taxon>Glossata</taxon>
        <taxon>Ditrysia</taxon>
        <taxon>Tineoidea</taxon>
        <taxon>Psychidae</taxon>
        <taxon>Oiketicinae</taxon>
        <taxon>Eumeta</taxon>
    </lineage>
</organism>
<sequence length="112" mass="12412">MIYANGRYTCAHCRLTRADRSCAARALRTYGKSPAEAHAARATSRAGGPLCVSRRIAEKGDERVQKAKFSDVISKRPLGFSRLRGGEVYAGRAFDQSFPKVVPYRTLLHLQI</sequence>
<dbReference type="Proteomes" id="UP000299102">
    <property type="component" value="Unassembled WGS sequence"/>
</dbReference>
<reference evidence="1 2" key="1">
    <citation type="journal article" date="2019" name="Commun. Biol.">
        <title>The bagworm genome reveals a unique fibroin gene that provides high tensile strength.</title>
        <authorList>
            <person name="Kono N."/>
            <person name="Nakamura H."/>
            <person name="Ohtoshi R."/>
            <person name="Tomita M."/>
            <person name="Numata K."/>
            <person name="Arakawa K."/>
        </authorList>
    </citation>
    <scope>NUCLEOTIDE SEQUENCE [LARGE SCALE GENOMIC DNA]</scope>
</reference>
<name>A0A4C1SA66_EUMVA</name>